<comment type="caution">
    <text evidence="6">The sequence shown here is derived from an EMBL/GenBank/DDBJ whole genome shotgun (WGS) entry which is preliminary data.</text>
</comment>
<dbReference type="CDD" id="cd07989">
    <property type="entry name" value="LPLAT_AGPAT-like"/>
    <property type="match status" value="1"/>
</dbReference>
<dbReference type="PROSITE" id="PS51257">
    <property type="entry name" value="PROKAR_LIPOPROTEIN"/>
    <property type="match status" value="1"/>
</dbReference>
<evidence type="ECO:0000256" key="2">
    <source>
        <dbReference type="ARBA" id="ARBA00022679"/>
    </source>
</evidence>
<dbReference type="SMART" id="SM00563">
    <property type="entry name" value="PlsC"/>
    <property type="match status" value="1"/>
</dbReference>
<keyword evidence="4" id="KW-0472">Membrane</keyword>
<feature type="domain" description="Phospholipid/glycerol acyltransferase" evidence="5">
    <location>
        <begin position="77"/>
        <end position="191"/>
    </location>
</feature>
<gene>
    <name evidence="6" type="ORF">SAMN06296065_105228</name>
</gene>
<organism evidence="6 7">
    <name type="scientific">Novosphingobium panipatense</name>
    <dbReference type="NCBI Taxonomy" id="428991"/>
    <lineage>
        <taxon>Bacteria</taxon>
        <taxon>Pseudomonadati</taxon>
        <taxon>Pseudomonadota</taxon>
        <taxon>Alphaproteobacteria</taxon>
        <taxon>Sphingomonadales</taxon>
        <taxon>Sphingomonadaceae</taxon>
        <taxon>Novosphingobium</taxon>
    </lineage>
</organism>
<evidence type="ECO:0000256" key="3">
    <source>
        <dbReference type="ARBA" id="ARBA00023315"/>
    </source>
</evidence>
<keyword evidence="4" id="KW-1133">Transmembrane helix</keyword>
<comment type="pathway">
    <text evidence="1">Lipid metabolism.</text>
</comment>
<evidence type="ECO:0000259" key="5">
    <source>
        <dbReference type="SMART" id="SM00563"/>
    </source>
</evidence>
<dbReference type="SUPFAM" id="SSF69593">
    <property type="entry name" value="Glycerol-3-phosphate (1)-acyltransferase"/>
    <property type="match status" value="1"/>
</dbReference>
<evidence type="ECO:0000313" key="7">
    <source>
        <dbReference type="Proteomes" id="UP001157910"/>
    </source>
</evidence>
<reference evidence="6 7" key="1">
    <citation type="submission" date="2017-05" db="EMBL/GenBank/DDBJ databases">
        <authorList>
            <person name="Varghese N."/>
            <person name="Submissions S."/>
        </authorList>
    </citation>
    <scope>NUCLEOTIDE SEQUENCE [LARGE SCALE GENOMIC DNA]</scope>
    <source>
        <strain evidence="6 7">SM16</strain>
    </source>
</reference>
<sequence>MKSDKATALDVVRSLLFYVVFYGGTVVMVSACFVASLFGDEPLRRTVRGWSRLHRWCARWILGIRIVVEGEFPNEGVLVALKHESFFEAIDLPAQMLYPAPFPKAELAEIPGWGWAARRYGAVVVQRGEGAKALRAMVSSARGFAAQGRPLAIFPEGTRVPTGARPPLQSGFAGLYKLLDLPIVPVAVNSGRLYHRRWKKPGTITFRVGERIAPGLPRDDVEARVHAAINALNT</sequence>
<keyword evidence="3 6" id="KW-0012">Acyltransferase</keyword>
<accession>A0ABY1QJD4</accession>
<dbReference type="Pfam" id="PF01553">
    <property type="entry name" value="Acyltransferase"/>
    <property type="match status" value="1"/>
</dbReference>
<dbReference type="EMBL" id="FXUI01000005">
    <property type="protein sequence ID" value="SMP70054.1"/>
    <property type="molecule type" value="Genomic_DNA"/>
</dbReference>
<protein>
    <submittedName>
        <fullName evidence="6">1-acyl-sn-glycerol-3-phosphate acyltransferase</fullName>
    </submittedName>
</protein>
<dbReference type="GO" id="GO:0016746">
    <property type="term" value="F:acyltransferase activity"/>
    <property type="evidence" value="ECO:0007669"/>
    <property type="project" value="UniProtKB-KW"/>
</dbReference>
<proteinExistence type="predicted"/>
<dbReference type="RefSeq" id="WP_283406193.1">
    <property type="nucleotide sequence ID" value="NZ_FXUI01000005.1"/>
</dbReference>
<keyword evidence="2" id="KW-0808">Transferase</keyword>
<dbReference type="Proteomes" id="UP001157910">
    <property type="component" value="Unassembled WGS sequence"/>
</dbReference>
<dbReference type="PANTHER" id="PTHR10434">
    <property type="entry name" value="1-ACYL-SN-GLYCEROL-3-PHOSPHATE ACYLTRANSFERASE"/>
    <property type="match status" value="1"/>
</dbReference>
<dbReference type="PANTHER" id="PTHR10434:SF11">
    <property type="entry name" value="1-ACYL-SN-GLYCEROL-3-PHOSPHATE ACYLTRANSFERASE"/>
    <property type="match status" value="1"/>
</dbReference>
<evidence type="ECO:0000256" key="1">
    <source>
        <dbReference type="ARBA" id="ARBA00005189"/>
    </source>
</evidence>
<keyword evidence="4" id="KW-0812">Transmembrane</keyword>
<keyword evidence="7" id="KW-1185">Reference proteome</keyword>
<name>A0ABY1QJD4_9SPHN</name>
<feature type="transmembrane region" description="Helical" evidence="4">
    <location>
        <begin position="15"/>
        <end position="38"/>
    </location>
</feature>
<dbReference type="InterPro" id="IPR002123">
    <property type="entry name" value="Plipid/glycerol_acylTrfase"/>
</dbReference>
<evidence type="ECO:0000313" key="6">
    <source>
        <dbReference type="EMBL" id="SMP70054.1"/>
    </source>
</evidence>
<evidence type="ECO:0000256" key="4">
    <source>
        <dbReference type="SAM" id="Phobius"/>
    </source>
</evidence>